<evidence type="ECO:0000313" key="3">
    <source>
        <dbReference type="EMBL" id="PMR69242.1"/>
    </source>
</evidence>
<dbReference type="Gene3D" id="3.40.50.10610">
    <property type="entry name" value="ABC-type transport auxiliary lipoprotein component"/>
    <property type="match status" value="1"/>
</dbReference>
<dbReference type="AlphaFoldDB" id="A0A2N7TM51"/>
<dbReference type="PROSITE" id="PS51257">
    <property type="entry name" value="PROKAR_LIPOPROTEIN"/>
    <property type="match status" value="1"/>
</dbReference>
<reference evidence="3 4" key="1">
    <citation type="submission" date="2018-01" db="EMBL/GenBank/DDBJ databases">
        <title>Halomonas endophytica sp. nov., isolated from storage liquid in the stems of Populus euphratica.</title>
        <authorList>
            <person name="Chen C."/>
        </authorList>
    </citation>
    <scope>NUCLEOTIDE SEQUENCE [LARGE SCALE GENOMIC DNA]</scope>
    <source>
        <strain evidence="3 4">DSM 26881</strain>
    </source>
</reference>
<comment type="caution">
    <text evidence="3">The sequence shown here is derived from an EMBL/GenBank/DDBJ whole genome shotgun (WGS) entry which is preliminary data.</text>
</comment>
<feature type="domain" description="ABC-type transport auxiliary lipoprotein component" evidence="2">
    <location>
        <begin position="39"/>
        <end position="184"/>
    </location>
</feature>
<dbReference type="InterPro" id="IPR005586">
    <property type="entry name" value="ABC_trans_aux"/>
</dbReference>
<dbReference type="Pfam" id="PF03886">
    <property type="entry name" value="ABC_trans_aux"/>
    <property type="match status" value="1"/>
</dbReference>
<name>A0A2N7TM51_9GAMM</name>
<dbReference type="EMBL" id="PNRE01000051">
    <property type="protein sequence ID" value="PMR69242.1"/>
    <property type="molecule type" value="Genomic_DNA"/>
</dbReference>
<feature type="signal peptide" evidence="1">
    <location>
        <begin position="1"/>
        <end position="25"/>
    </location>
</feature>
<dbReference type="SUPFAM" id="SSF159594">
    <property type="entry name" value="XCC0632-like"/>
    <property type="match status" value="1"/>
</dbReference>
<dbReference type="RefSeq" id="WP_102628067.1">
    <property type="nucleotide sequence ID" value="NZ_PDOH01000054.1"/>
</dbReference>
<evidence type="ECO:0000313" key="4">
    <source>
        <dbReference type="Proteomes" id="UP000235346"/>
    </source>
</evidence>
<dbReference type="Proteomes" id="UP000235346">
    <property type="component" value="Unassembled WGS sequence"/>
</dbReference>
<gene>
    <name evidence="3" type="ORF">C1H66_11725</name>
</gene>
<keyword evidence="1" id="KW-0732">Signal</keyword>
<keyword evidence="4" id="KW-1185">Reference proteome</keyword>
<protein>
    <recommendedName>
        <fullName evidence="2">ABC-type transport auxiliary lipoprotein component domain-containing protein</fullName>
    </recommendedName>
</protein>
<feature type="chain" id="PRO_5014659873" description="ABC-type transport auxiliary lipoprotein component domain-containing protein" evidence="1">
    <location>
        <begin position="26"/>
        <end position="201"/>
    </location>
</feature>
<accession>A0A2N7TM51</accession>
<proteinExistence type="predicted"/>
<organism evidence="3 4">
    <name type="scientific">Halomonas heilongjiangensis</name>
    <dbReference type="NCBI Taxonomy" id="1387883"/>
    <lineage>
        <taxon>Bacteria</taxon>
        <taxon>Pseudomonadati</taxon>
        <taxon>Pseudomonadota</taxon>
        <taxon>Gammaproteobacteria</taxon>
        <taxon>Oceanospirillales</taxon>
        <taxon>Halomonadaceae</taxon>
        <taxon>Halomonas</taxon>
    </lineage>
</organism>
<evidence type="ECO:0000256" key="1">
    <source>
        <dbReference type="SAM" id="SignalP"/>
    </source>
</evidence>
<sequence length="201" mass="22439">MSSRKRPDGLRLPLLLLLALLAGCAAPGSRDAVTPLRLETPAAPEERPPRFAVLSVETPRVMAGISDTALLYIEQDFRRRPYVRSRWGAPLSRQLGDLLADQLSRSGMVAVVQRGDAADVRLEVEVLEWLHDYRGESPEALVALRTTLRGERGVIDQWRWSERRAFRPEGAEPGLAAQQALLEAWLEALLERLDTLADEAR</sequence>
<dbReference type="OrthoDB" id="9813017at2"/>
<evidence type="ECO:0000259" key="2">
    <source>
        <dbReference type="Pfam" id="PF03886"/>
    </source>
</evidence>